<dbReference type="OrthoDB" id="313120at2759"/>
<keyword evidence="3" id="KW-0812">Transmembrane</keyword>
<proteinExistence type="predicted"/>
<evidence type="ECO:0000313" key="5">
    <source>
        <dbReference type="Proteomes" id="UP000008983"/>
    </source>
</evidence>
<keyword evidence="3" id="KW-0472">Membrane</keyword>
<evidence type="ECO:0000256" key="1">
    <source>
        <dbReference type="SAM" id="Coils"/>
    </source>
</evidence>
<feature type="coiled-coil region" evidence="1">
    <location>
        <begin position="298"/>
        <end position="553"/>
    </location>
</feature>
<dbReference type="GO" id="GO:0060287">
    <property type="term" value="P:epithelial cilium movement involved in determination of left/right asymmetry"/>
    <property type="evidence" value="ECO:0007669"/>
    <property type="project" value="TreeGrafter"/>
</dbReference>
<dbReference type="Gene3D" id="1.20.960.40">
    <property type="match status" value="1"/>
</dbReference>
<feature type="coiled-coil region" evidence="1">
    <location>
        <begin position="212"/>
        <end position="246"/>
    </location>
</feature>
<dbReference type="eggNOG" id="ENOG502QQR5">
    <property type="taxonomic scope" value="Eukaryota"/>
</dbReference>
<evidence type="ECO:0000256" key="3">
    <source>
        <dbReference type="SAM" id="Phobius"/>
    </source>
</evidence>
<keyword evidence="3" id="KW-1133">Transmembrane helix</keyword>
<name>G0R3D8_ICHMU</name>
<dbReference type="GO" id="GO:0005576">
    <property type="term" value="C:extracellular region"/>
    <property type="evidence" value="ECO:0007669"/>
    <property type="project" value="GOC"/>
</dbReference>
<organism evidence="4 5">
    <name type="scientific">Ichthyophthirius multifiliis</name>
    <name type="common">White spot disease agent</name>
    <name type="synonym">Ich</name>
    <dbReference type="NCBI Taxonomy" id="5932"/>
    <lineage>
        <taxon>Eukaryota</taxon>
        <taxon>Sar</taxon>
        <taxon>Alveolata</taxon>
        <taxon>Ciliophora</taxon>
        <taxon>Intramacronucleata</taxon>
        <taxon>Oligohymenophorea</taxon>
        <taxon>Hymenostomatida</taxon>
        <taxon>Ophryoglenina</taxon>
        <taxon>Ichthyophthirius</taxon>
    </lineage>
</organism>
<feature type="coiled-coil region" evidence="1">
    <location>
        <begin position="657"/>
        <end position="684"/>
    </location>
</feature>
<dbReference type="RefSeq" id="XP_004027357.1">
    <property type="nucleotide sequence ID" value="XM_004027308.1"/>
</dbReference>
<keyword evidence="1" id="KW-0175">Coiled coil</keyword>
<dbReference type="STRING" id="857967.G0R3D8"/>
<evidence type="ECO:0008006" key="6">
    <source>
        <dbReference type="Google" id="ProtNLM"/>
    </source>
</evidence>
<dbReference type="PANTHER" id="PTHR39063">
    <property type="entry name" value="ORAL-FACIAL-DIGITAL SYNDROME 1 PROTEIN HOMOLOG"/>
    <property type="match status" value="1"/>
</dbReference>
<dbReference type="GO" id="GO:0036064">
    <property type="term" value="C:ciliary basal body"/>
    <property type="evidence" value="ECO:0007669"/>
    <property type="project" value="TreeGrafter"/>
</dbReference>
<evidence type="ECO:0000313" key="4">
    <source>
        <dbReference type="EMBL" id="EGR28012.1"/>
    </source>
</evidence>
<gene>
    <name evidence="4" type="ORF">IMG5_184820</name>
</gene>
<dbReference type="InterPro" id="IPR006594">
    <property type="entry name" value="LisH"/>
</dbReference>
<dbReference type="Pfam" id="PF16045">
    <property type="entry name" value="LisH_2"/>
    <property type="match status" value="1"/>
</dbReference>
<dbReference type="InterPro" id="IPR055289">
    <property type="entry name" value="OFD1"/>
</dbReference>
<feature type="coiled-coil region" evidence="1">
    <location>
        <begin position="38"/>
        <end position="72"/>
    </location>
</feature>
<dbReference type="GeneID" id="14904095"/>
<feature type="region of interest" description="Disordered" evidence="2">
    <location>
        <begin position="761"/>
        <end position="781"/>
    </location>
</feature>
<feature type="compositionally biased region" description="Basic residues" evidence="2">
    <location>
        <begin position="761"/>
        <end position="776"/>
    </location>
</feature>
<keyword evidence="5" id="KW-1185">Reference proteome</keyword>
<feature type="transmembrane region" description="Helical" evidence="3">
    <location>
        <begin position="724"/>
        <end position="747"/>
    </location>
</feature>
<protein>
    <recommendedName>
        <fullName evidence="6">LisH domain-containing protein</fullName>
    </recommendedName>
</protein>
<evidence type="ECO:0000256" key="2">
    <source>
        <dbReference type="SAM" id="MobiDB-lite"/>
    </source>
</evidence>
<sequence>MNNQNDESIDNYKEKLFQSFKNTGVLDQVKTQLRHKMMEKLVQSQKQQNLQIQQLDNQKQLRKRLLASLINEYMDYEQFHYSQSIYLPESGFAQKTLIRQEIQDIMNIEEINQKESLLENLIQIHLKPEKRVSKNNSSTQTEHADAVFNLEQRLNSVDNQFKEKVKEISCYTQGDMEERLQKYKRDFEIRMKAEMNTEIVRIREFEISQIRMEEQEKNRKVMQDYREDLEKNYMEKLAKLRDREKDIFEKCNQKMKEIESLNHGHRQKILKDFELIRLREEQIEKQKALNEESEKLGKAKITNLEKELKEKIKKAEDSQLIIEKKYNNDIAYSKLEAHRELEVEKLELLEKKKILDEDLYKIKQMKVFFLNQFTEQNKKLAEDNRKLTEDLHETKRKKKEFEIEINQIRENMRNVSESYRRDQEIIKNYEQKIKIKEEEINFYKNALDESKKMSEQIKMNQIDQLKNYNNDIQGYQDKIEELETKIKEYRKVQMQNQELISQKQQQQQFNQNQQLYNNNNENRNSMNNQNFIQKELEDLKNKRNKQIQMFQRENDYLDKNNSLQNYKIFDLQNNNFGQKQFFFNDKNLIEESFREEMDYLKYEQKLMQQSKEQEKSVENNQLTNSRLRVFTEVERSRNRKNTEDFVIKKTQSPTRPISDKKDLLDNLEKNKSNFYKQSEQLQQQINTDVSQEGKNDVFSNKNLLEIPDIYQKQKQKIINISLKIFMILLLKIKIRIIIVIIIMIIKIKANHQIMKKRKKMIFRQKKKKKKKNGRKKKTDEKKMIFKKLKMIFKKKN</sequence>
<dbReference type="EMBL" id="GL984300">
    <property type="protein sequence ID" value="EGR28012.1"/>
    <property type="molecule type" value="Genomic_DNA"/>
</dbReference>
<dbReference type="PANTHER" id="PTHR39063:SF1">
    <property type="entry name" value="OFD1 CENTRIOLE AND CENTRIOLAR SATELLITE PROTEIN"/>
    <property type="match status" value="1"/>
</dbReference>
<dbReference type="AlphaFoldDB" id="G0R3D8"/>
<dbReference type="Proteomes" id="UP000008983">
    <property type="component" value="Unassembled WGS sequence"/>
</dbReference>
<dbReference type="OMA" id="YEAQIHA"/>
<dbReference type="InParanoid" id="G0R3D8"/>
<reference evidence="4 5" key="1">
    <citation type="submission" date="2011-07" db="EMBL/GenBank/DDBJ databases">
        <authorList>
            <person name="Coyne R."/>
            <person name="Brami D."/>
            <person name="Johnson J."/>
            <person name="Hostetler J."/>
            <person name="Hannick L."/>
            <person name="Clark T."/>
            <person name="Cassidy-Hanley D."/>
            <person name="Inman J."/>
        </authorList>
    </citation>
    <scope>NUCLEOTIDE SEQUENCE [LARGE SCALE GENOMIC DNA]</scope>
    <source>
        <strain evidence="4 5">G5</strain>
    </source>
</reference>
<accession>G0R3D8</accession>